<protein>
    <submittedName>
        <fullName evidence="1">Uncharacterized protein</fullName>
    </submittedName>
</protein>
<gene>
    <name evidence="1" type="ORF">Gilli_2774</name>
</gene>
<reference evidence="2" key="1">
    <citation type="journal article" date="2012" name="Stand. Genomic Sci.">
        <title>Genome sequence of the Antarctic rhodopsins-containing flavobacterium Gillisia limnaea type strain (R-8282(T)).</title>
        <authorList>
            <person name="Riedel T."/>
            <person name="Held B."/>
            <person name="Nolan M."/>
            <person name="Lucas S."/>
            <person name="Lapidus A."/>
            <person name="Tice H."/>
            <person name="Del Rio T.G."/>
            <person name="Cheng J.F."/>
            <person name="Han C."/>
            <person name="Tapia R."/>
            <person name="Goodwin L.A."/>
            <person name="Pitluck S."/>
            <person name="Liolios K."/>
            <person name="Mavromatis K."/>
            <person name="Pagani I."/>
            <person name="Ivanova N."/>
            <person name="Mikhailova N."/>
            <person name="Pati A."/>
            <person name="Chen A."/>
            <person name="Palaniappan K."/>
            <person name="Land M."/>
            <person name="Rohde M."/>
            <person name="Tindall B.J."/>
            <person name="Detter J.C."/>
            <person name="Goker M."/>
            <person name="Bristow J."/>
            <person name="Eisen J.A."/>
            <person name="Markowitz V."/>
            <person name="Hugenholtz P."/>
            <person name="Kyrpides N.C."/>
            <person name="Klenk H.P."/>
            <person name="Woyke T."/>
        </authorList>
    </citation>
    <scope>NUCLEOTIDE SEQUENCE [LARGE SCALE GENOMIC DNA]</scope>
    <source>
        <strain evidence="2">DSM 15749 / LMG 21470 / R-8282</strain>
    </source>
</reference>
<keyword evidence="2" id="KW-1185">Reference proteome</keyword>
<dbReference type="STRING" id="865937.Gilli_2774"/>
<evidence type="ECO:0000313" key="1">
    <source>
        <dbReference type="EMBL" id="EHQ03387.1"/>
    </source>
</evidence>
<dbReference type="EMBL" id="JH594606">
    <property type="protein sequence ID" value="EHQ03387.1"/>
    <property type="molecule type" value="Genomic_DNA"/>
</dbReference>
<dbReference type="Proteomes" id="UP000003844">
    <property type="component" value="Unassembled WGS sequence"/>
</dbReference>
<proteinExistence type="predicted"/>
<sequence>MLNAIFYVFVRNEIVIVENFFETGKIQKESTLKIFPGRFIMKEIKR</sequence>
<evidence type="ECO:0000313" key="2">
    <source>
        <dbReference type="Proteomes" id="UP000003844"/>
    </source>
</evidence>
<organism evidence="1 2">
    <name type="scientific">Gillisia limnaea (strain DSM 15749 / LMG 21470 / R-8282)</name>
    <dbReference type="NCBI Taxonomy" id="865937"/>
    <lineage>
        <taxon>Bacteria</taxon>
        <taxon>Pseudomonadati</taxon>
        <taxon>Bacteroidota</taxon>
        <taxon>Flavobacteriia</taxon>
        <taxon>Flavobacteriales</taxon>
        <taxon>Flavobacteriaceae</taxon>
        <taxon>Gillisia</taxon>
    </lineage>
</organism>
<dbReference type="AlphaFoldDB" id="H2BZ42"/>
<accession>H2BZ42</accession>
<dbReference type="HOGENOM" id="CLU_3184210_0_0_10"/>
<name>H2BZ42_GILLR</name>